<dbReference type="Proteomes" id="UP000778523">
    <property type="component" value="Unassembled WGS sequence"/>
</dbReference>
<evidence type="ECO:0000256" key="3">
    <source>
        <dbReference type="ARBA" id="ARBA00022723"/>
    </source>
</evidence>
<dbReference type="Pfam" id="PF01355">
    <property type="entry name" value="HIPIP"/>
    <property type="match status" value="1"/>
</dbReference>
<feature type="domain" description="High potential iron-sulfur proteins family profile" evidence="9">
    <location>
        <begin position="25"/>
        <end position="101"/>
    </location>
</feature>
<keyword evidence="2 7" id="KW-0004">4Fe-4S</keyword>
<evidence type="ECO:0000256" key="8">
    <source>
        <dbReference type="SAM" id="SignalP"/>
    </source>
</evidence>
<feature type="chain" id="PRO_5046482945" description="High-potential iron-sulfur protein" evidence="8">
    <location>
        <begin position="28"/>
        <end position="101"/>
    </location>
</feature>
<dbReference type="SUPFAM" id="SSF57652">
    <property type="entry name" value="HIPIP (high potential iron protein)"/>
    <property type="match status" value="1"/>
</dbReference>
<keyword evidence="6 7" id="KW-0411">Iron-sulfur</keyword>
<evidence type="ECO:0000259" key="9">
    <source>
        <dbReference type="PROSITE" id="PS51373"/>
    </source>
</evidence>
<evidence type="ECO:0000256" key="1">
    <source>
        <dbReference type="ARBA" id="ARBA00022448"/>
    </source>
</evidence>
<dbReference type="Gene3D" id="4.10.490.10">
    <property type="entry name" value="High potential iron-sulphur protein"/>
    <property type="match status" value="1"/>
</dbReference>
<keyword evidence="11" id="KW-1185">Reference proteome</keyword>
<gene>
    <name evidence="10" type="ORF">HJ583_013430</name>
</gene>
<dbReference type="InterPro" id="IPR036369">
    <property type="entry name" value="HIPIP_sf"/>
</dbReference>
<keyword evidence="5 7" id="KW-0408">Iron</keyword>
<keyword evidence="4 7" id="KW-0249">Electron transport</keyword>
<evidence type="ECO:0000313" key="10">
    <source>
        <dbReference type="EMBL" id="NSL56036.1"/>
    </source>
</evidence>
<comment type="caution">
    <text evidence="10">The sequence shown here is derived from an EMBL/GenBank/DDBJ whole genome shotgun (WGS) entry which is preliminary data.</text>
</comment>
<accession>A0ABX2IP27</accession>
<dbReference type="EMBL" id="JABCSC020000003">
    <property type="protein sequence ID" value="NSL56036.1"/>
    <property type="molecule type" value="Genomic_DNA"/>
</dbReference>
<evidence type="ECO:0000256" key="5">
    <source>
        <dbReference type="ARBA" id="ARBA00023004"/>
    </source>
</evidence>
<organism evidence="10 11">
    <name type="scientific">Uliginosibacterium aquaticum</name>
    <dbReference type="NCBI Taxonomy" id="2731212"/>
    <lineage>
        <taxon>Bacteria</taxon>
        <taxon>Pseudomonadati</taxon>
        <taxon>Pseudomonadota</taxon>
        <taxon>Betaproteobacteria</taxon>
        <taxon>Rhodocyclales</taxon>
        <taxon>Zoogloeaceae</taxon>
        <taxon>Uliginosibacterium</taxon>
    </lineage>
</organism>
<sequence>MDSRRRSILFAAPAVALGLLASREAAAQAKVTEDDPTAKALGYKADGSKVDAAKFKTWAKTNTCANCNFYKSANANEGSCVALGNKLVAAKGWCSAWIKKA</sequence>
<comment type="similarity">
    <text evidence="7">Belongs to the high-potential iron-sulfur protein (HiPIP) family.</text>
</comment>
<proteinExistence type="inferred from homology"/>
<evidence type="ECO:0000256" key="7">
    <source>
        <dbReference type="RuleBase" id="RU000620"/>
    </source>
</evidence>
<evidence type="ECO:0000313" key="11">
    <source>
        <dbReference type="Proteomes" id="UP000778523"/>
    </source>
</evidence>
<keyword evidence="8" id="KW-0732">Signal</keyword>
<keyword evidence="1 7" id="KW-0813">Transport</keyword>
<dbReference type="InterPro" id="IPR000170">
    <property type="entry name" value="High_potential_FeS_prot"/>
</dbReference>
<evidence type="ECO:0000256" key="4">
    <source>
        <dbReference type="ARBA" id="ARBA00022982"/>
    </source>
</evidence>
<evidence type="ECO:0000256" key="2">
    <source>
        <dbReference type="ARBA" id="ARBA00022485"/>
    </source>
</evidence>
<name>A0ABX2IP27_9RHOO</name>
<reference evidence="10 11" key="1">
    <citation type="submission" date="2020-06" db="EMBL/GenBank/DDBJ databases">
        <title>Draft genome of Uliginosibacterium sp. IMCC34675.</title>
        <authorList>
            <person name="Song J."/>
        </authorList>
    </citation>
    <scope>NUCLEOTIDE SEQUENCE [LARGE SCALE GENOMIC DNA]</scope>
    <source>
        <strain evidence="10 11">IMCC34675</strain>
    </source>
</reference>
<feature type="signal peptide" evidence="8">
    <location>
        <begin position="1"/>
        <end position="27"/>
    </location>
</feature>
<dbReference type="RefSeq" id="WP_170022389.1">
    <property type="nucleotide sequence ID" value="NZ_JABCSC020000003.1"/>
</dbReference>
<comment type="subunit">
    <text evidence="7">Homodimer.</text>
</comment>
<protein>
    <recommendedName>
        <fullName evidence="7">High-potential iron-sulfur protein</fullName>
        <shortName evidence="7">HiPIP</shortName>
    </recommendedName>
</protein>
<keyword evidence="3 7" id="KW-0479">Metal-binding</keyword>
<evidence type="ECO:0000256" key="6">
    <source>
        <dbReference type="ARBA" id="ARBA00023014"/>
    </source>
</evidence>
<dbReference type="PROSITE" id="PS51373">
    <property type="entry name" value="HIPIP"/>
    <property type="match status" value="1"/>
</dbReference>
<comment type="function">
    <text evidence="7">Specific class of high-redox-potential 4Fe-4S ferredoxins. Functions in anaerobic electron transport in most purple and in some other photosynthetic bacteria and in at least one genus (Paracoccus) of halophilic, denitrifying bacteria.</text>
</comment>